<dbReference type="InterPro" id="IPR000014">
    <property type="entry name" value="PAS"/>
</dbReference>
<evidence type="ECO:0000256" key="5">
    <source>
        <dbReference type="ARBA" id="ARBA00022741"/>
    </source>
</evidence>
<feature type="domain" description="Histidine kinase" evidence="10">
    <location>
        <begin position="314"/>
        <end position="399"/>
    </location>
</feature>
<dbReference type="GO" id="GO:0000155">
    <property type="term" value="F:phosphorelay sensor kinase activity"/>
    <property type="evidence" value="ECO:0007669"/>
    <property type="project" value="InterPro"/>
</dbReference>
<dbReference type="Proteomes" id="UP000235653">
    <property type="component" value="Unassembled WGS sequence"/>
</dbReference>
<organism evidence="12 13">
    <name type="scientific">Dehalogenimonas etheniformans</name>
    <dbReference type="NCBI Taxonomy" id="1536648"/>
    <lineage>
        <taxon>Bacteria</taxon>
        <taxon>Bacillati</taxon>
        <taxon>Chloroflexota</taxon>
        <taxon>Dehalococcoidia</taxon>
        <taxon>Dehalococcoidales</taxon>
        <taxon>Dehalococcoidaceae</taxon>
        <taxon>Dehalogenimonas</taxon>
    </lineage>
</organism>
<dbReference type="Pfam" id="PF02518">
    <property type="entry name" value="HATPase_c"/>
    <property type="match status" value="1"/>
</dbReference>
<dbReference type="PANTHER" id="PTHR24421:SF10">
    <property type="entry name" value="NITRATE_NITRITE SENSOR PROTEIN NARQ"/>
    <property type="match status" value="1"/>
</dbReference>
<dbReference type="SUPFAM" id="SSF55785">
    <property type="entry name" value="PYP-like sensor domain (PAS domain)"/>
    <property type="match status" value="1"/>
</dbReference>
<proteinExistence type="predicted"/>
<keyword evidence="3" id="KW-0597">Phosphoprotein</keyword>
<dbReference type="InterPro" id="IPR036890">
    <property type="entry name" value="HATPase_C_sf"/>
</dbReference>
<dbReference type="SMART" id="SM00387">
    <property type="entry name" value="HATPase_c"/>
    <property type="match status" value="1"/>
</dbReference>
<dbReference type="GO" id="GO:0016020">
    <property type="term" value="C:membrane"/>
    <property type="evidence" value="ECO:0007669"/>
    <property type="project" value="InterPro"/>
</dbReference>
<keyword evidence="9" id="KW-0175">Coiled coil</keyword>
<feature type="coiled-coil region" evidence="9">
    <location>
        <begin position="26"/>
        <end position="56"/>
    </location>
</feature>
<evidence type="ECO:0000256" key="4">
    <source>
        <dbReference type="ARBA" id="ARBA00022679"/>
    </source>
</evidence>
<evidence type="ECO:0000259" key="10">
    <source>
        <dbReference type="PROSITE" id="PS50109"/>
    </source>
</evidence>
<dbReference type="PANTHER" id="PTHR24421">
    <property type="entry name" value="NITRATE/NITRITE SENSOR PROTEIN NARX-RELATED"/>
    <property type="match status" value="1"/>
</dbReference>
<comment type="catalytic activity">
    <reaction evidence="1">
        <text>ATP + protein L-histidine = ADP + protein N-phospho-L-histidine.</text>
        <dbReference type="EC" id="2.7.13.3"/>
    </reaction>
</comment>
<dbReference type="CDD" id="cd00130">
    <property type="entry name" value="PAS"/>
    <property type="match status" value="1"/>
</dbReference>
<keyword evidence="8" id="KW-0902">Two-component regulatory system</keyword>
<evidence type="ECO:0000256" key="6">
    <source>
        <dbReference type="ARBA" id="ARBA00022777"/>
    </source>
</evidence>
<evidence type="ECO:0000256" key="3">
    <source>
        <dbReference type="ARBA" id="ARBA00022553"/>
    </source>
</evidence>
<dbReference type="GO" id="GO:0046983">
    <property type="term" value="F:protein dimerization activity"/>
    <property type="evidence" value="ECO:0007669"/>
    <property type="project" value="InterPro"/>
</dbReference>
<evidence type="ECO:0000313" key="13">
    <source>
        <dbReference type="Proteomes" id="UP000235653"/>
    </source>
</evidence>
<evidence type="ECO:0000256" key="1">
    <source>
        <dbReference type="ARBA" id="ARBA00000085"/>
    </source>
</evidence>
<name>A0A2P5P6I3_9CHLR</name>
<dbReference type="Pfam" id="PF07730">
    <property type="entry name" value="HisKA_3"/>
    <property type="match status" value="1"/>
</dbReference>
<evidence type="ECO:0000256" key="8">
    <source>
        <dbReference type="ARBA" id="ARBA00023012"/>
    </source>
</evidence>
<dbReference type="InterPro" id="IPR005467">
    <property type="entry name" value="His_kinase_dom"/>
</dbReference>
<dbReference type="OrthoDB" id="9813394at2"/>
<gene>
    <name evidence="12" type="ORF">JP09_006215</name>
</gene>
<dbReference type="InterPro" id="IPR000700">
    <property type="entry name" value="PAS-assoc_C"/>
</dbReference>
<sequence length="411" mass="44967">MAERLIARGTPSDAATAPATDLTEILHELQVHQVELELQNEELREAQIELQSSRDAYASLYDFAPVGYVTLDRNQRLLNVNFIACKMLGEDRARLIKTHLSRFIAREDADSFFLCLKNAAANGFLSTCEAKMSRLDGAVFDAELITEVLKGPEGAPAGYRVAILDITERKKTDNDLRRYRDHLEQEVSSRTAELRTLAQRLVEIQEKERARIGAELHDDIGQTLTYVTLLLAQAIRRPNEKLLQDALLGVKEAMGKTRELSHTLSPGILMSAGLPMALECLVGEFERSSGIKCEVTVAPELRSIPKEVALAAYRITQEALTNVVCHAAASELNVKATQKGTRLSIVITDDGIGFDSAVKTHTTGLVGMRERALALGGEFKIDSNLGTGTRITVELPVPASESPCPSSMGEG</sequence>
<protein>
    <recommendedName>
        <fullName evidence="2">histidine kinase</fullName>
        <ecNumber evidence="2">2.7.13.3</ecNumber>
    </recommendedName>
</protein>
<evidence type="ECO:0000313" key="12">
    <source>
        <dbReference type="EMBL" id="PPD57890.1"/>
    </source>
</evidence>
<dbReference type="Gene3D" id="1.20.5.1930">
    <property type="match status" value="1"/>
</dbReference>
<keyword evidence="13" id="KW-1185">Reference proteome</keyword>
<dbReference type="EC" id="2.7.13.3" evidence="2"/>
<dbReference type="CDD" id="cd16917">
    <property type="entry name" value="HATPase_UhpB-NarQ-NarX-like"/>
    <property type="match status" value="1"/>
</dbReference>
<keyword evidence="7" id="KW-0067">ATP-binding</keyword>
<dbReference type="GO" id="GO:0005524">
    <property type="term" value="F:ATP binding"/>
    <property type="evidence" value="ECO:0007669"/>
    <property type="project" value="UniProtKB-KW"/>
</dbReference>
<dbReference type="InterPro" id="IPR050482">
    <property type="entry name" value="Sensor_HK_TwoCompSys"/>
</dbReference>
<accession>A0A2P5P6I3</accession>
<dbReference type="AlphaFoldDB" id="A0A2P5P6I3"/>
<feature type="domain" description="PAC" evidence="11">
    <location>
        <begin position="126"/>
        <end position="178"/>
    </location>
</feature>
<evidence type="ECO:0000256" key="7">
    <source>
        <dbReference type="ARBA" id="ARBA00022840"/>
    </source>
</evidence>
<dbReference type="NCBIfam" id="TIGR00229">
    <property type="entry name" value="sensory_box"/>
    <property type="match status" value="1"/>
</dbReference>
<dbReference type="Gene3D" id="3.30.565.10">
    <property type="entry name" value="Histidine kinase-like ATPase, C-terminal domain"/>
    <property type="match status" value="1"/>
</dbReference>
<comment type="caution">
    <text evidence="12">The sequence shown here is derived from an EMBL/GenBank/DDBJ whole genome shotgun (WGS) entry which is preliminary data.</text>
</comment>
<dbReference type="PROSITE" id="PS50109">
    <property type="entry name" value="HIS_KIN"/>
    <property type="match status" value="1"/>
</dbReference>
<reference evidence="12 13" key="1">
    <citation type="journal article" date="2017" name="ISME J.">
        <title>Grape pomace compost harbors organohalide-respiring Dehalogenimonas species with novel reductive dehalogenase genes.</title>
        <authorList>
            <person name="Yang Y."/>
            <person name="Higgins S.A."/>
            <person name="Yan J."/>
            <person name="Simsir B."/>
            <person name="Chourey K."/>
            <person name="Iyer R."/>
            <person name="Hettich R.L."/>
            <person name="Baldwin B."/>
            <person name="Ogles D.M."/>
            <person name="Loffler F.E."/>
        </authorList>
    </citation>
    <scope>NUCLEOTIDE SEQUENCE [LARGE SCALE GENOMIC DNA]</scope>
    <source>
        <strain evidence="12 13">GP</strain>
    </source>
</reference>
<dbReference type="SUPFAM" id="SSF55874">
    <property type="entry name" value="ATPase domain of HSP90 chaperone/DNA topoisomerase II/histidine kinase"/>
    <property type="match status" value="1"/>
</dbReference>
<evidence type="ECO:0000256" key="2">
    <source>
        <dbReference type="ARBA" id="ARBA00012438"/>
    </source>
</evidence>
<evidence type="ECO:0000259" key="11">
    <source>
        <dbReference type="PROSITE" id="PS50113"/>
    </source>
</evidence>
<evidence type="ECO:0000256" key="9">
    <source>
        <dbReference type="SAM" id="Coils"/>
    </source>
</evidence>
<keyword evidence="4" id="KW-0808">Transferase</keyword>
<dbReference type="EMBL" id="JQAN02000010">
    <property type="protein sequence ID" value="PPD57890.1"/>
    <property type="molecule type" value="Genomic_DNA"/>
</dbReference>
<dbReference type="InterPro" id="IPR035965">
    <property type="entry name" value="PAS-like_dom_sf"/>
</dbReference>
<dbReference type="Gene3D" id="3.30.450.20">
    <property type="entry name" value="PAS domain"/>
    <property type="match status" value="1"/>
</dbReference>
<keyword evidence="6" id="KW-0418">Kinase</keyword>
<dbReference type="PROSITE" id="PS50113">
    <property type="entry name" value="PAC"/>
    <property type="match status" value="1"/>
</dbReference>
<dbReference type="InterPro" id="IPR011712">
    <property type="entry name" value="Sig_transdc_His_kin_sub3_dim/P"/>
</dbReference>
<dbReference type="InterPro" id="IPR003594">
    <property type="entry name" value="HATPase_dom"/>
</dbReference>
<keyword evidence="5" id="KW-0547">Nucleotide-binding</keyword>